<sequence length="260" mass="28806">MDIYDYSSLRTTRHILNYVAPVALGLSRLQAVPAELFAGVRALRLNDVSIDIMAGPCICAPVALELCNIYEDDFAALLLDARRLTHLRLEGMPDEASELVVRGAATLQALEVDEGVIVPQMPLPALRVLALRDLQNLRAWLGAAPGVRHLFVCIPSEQTQVAVTQGTGNLVIWDTDMMIETVFDADTIAKGRALEVVTMVEYFGQGSDGSERRWHDVVGSYRYGERDVEFRHMRIPMPTELDSLFPSSLIDPDILDGKWA</sequence>
<dbReference type="AlphaFoldDB" id="A0A550D0H7"/>
<accession>A0A550D0H7</accession>
<protein>
    <recommendedName>
        <fullName evidence="3">F-box domain-containing protein</fullName>
    </recommendedName>
</protein>
<dbReference type="Proteomes" id="UP000320762">
    <property type="component" value="Unassembled WGS sequence"/>
</dbReference>
<organism evidence="1 2">
    <name type="scientific">Schizophyllum amplum</name>
    <dbReference type="NCBI Taxonomy" id="97359"/>
    <lineage>
        <taxon>Eukaryota</taxon>
        <taxon>Fungi</taxon>
        <taxon>Dikarya</taxon>
        <taxon>Basidiomycota</taxon>
        <taxon>Agaricomycotina</taxon>
        <taxon>Agaricomycetes</taxon>
        <taxon>Agaricomycetidae</taxon>
        <taxon>Agaricales</taxon>
        <taxon>Schizophyllaceae</taxon>
        <taxon>Schizophyllum</taxon>
    </lineage>
</organism>
<proteinExistence type="predicted"/>
<dbReference type="EMBL" id="VDMD01000001">
    <property type="protein sequence ID" value="TRM70541.1"/>
    <property type="molecule type" value="Genomic_DNA"/>
</dbReference>
<evidence type="ECO:0000313" key="2">
    <source>
        <dbReference type="Proteomes" id="UP000320762"/>
    </source>
</evidence>
<comment type="caution">
    <text evidence="1">The sequence shown here is derived from an EMBL/GenBank/DDBJ whole genome shotgun (WGS) entry which is preliminary data.</text>
</comment>
<evidence type="ECO:0008006" key="3">
    <source>
        <dbReference type="Google" id="ProtNLM"/>
    </source>
</evidence>
<reference evidence="1 2" key="1">
    <citation type="journal article" date="2019" name="New Phytol.">
        <title>Comparative genomics reveals unique wood-decay strategies and fruiting body development in the Schizophyllaceae.</title>
        <authorList>
            <person name="Almasi E."/>
            <person name="Sahu N."/>
            <person name="Krizsan K."/>
            <person name="Balint B."/>
            <person name="Kovacs G.M."/>
            <person name="Kiss B."/>
            <person name="Cseklye J."/>
            <person name="Drula E."/>
            <person name="Henrissat B."/>
            <person name="Nagy I."/>
            <person name="Chovatia M."/>
            <person name="Adam C."/>
            <person name="LaButti K."/>
            <person name="Lipzen A."/>
            <person name="Riley R."/>
            <person name="Grigoriev I.V."/>
            <person name="Nagy L.G."/>
        </authorList>
    </citation>
    <scope>NUCLEOTIDE SEQUENCE [LARGE SCALE GENOMIC DNA]</scope>
    <source>
        <strain evidence="1 2">NL-1724</strain>
    </source>
</reference>
<keyword evidence="2" id="KW-1185">Reference proteome</keyword>
<name>A0A550D0H7_9AGAR</name>
<evidence type="ECO:0000313" key="1">
    <source>
        <dbReference type="EMBL" id="TRM70541.1"/>
    </source>
</evidence>
<gene>
    <name evidence="1" type="ORF">BD626DRAFT_477801</name>
</gene>